<protein>
    <submittedName>
        <fullName evidence="10">Ycfu</fullName>
    </submittedName>
</protein>
<evidence type="ECO:0000313" key="10">
    <source>
        <dbReference type="EMBL" id="AHG60087.1"/>
    </source>
</evidence>
<proteinExistence type="inferred from homology"/>
<evidence type="ECO:0000256" key="7">
    <source>
        <dbReference type="SAM" id="Phobius"/>
    </source>
</evidence>
<evidence type="ECO:0000313" key="11">
    <source>
        <dbReference type="Proteomes" id="UP000019087"/>
    </source>
</evidence>
<dbReference type="Proteomes" id="UP000019087">
    <property type="component" value="Chromosome"/>
</dbReference>
<keyword evidence="5 7" id="KW-1133">Transmembrane helix</keyword>
<reference evidence="10 11" key="1">
    <citation type="journal article" date="2013" name="BMC Genomics">
        <title>Comparative analysis of genome sequences from four strains of the Buchnera aphidicola Mp endosymbion of the green peach aphid, Myzus persicae.</title>
        <authorList>
            <person name="Jiang Z."/>
            <person name="Jones D.H."/>
            <person name="Khuri S."/>
            <person name="Tsinoremas N.F."/>
            <person name="Wyss T."/>
            <person name="Jander G."/>
            <person name="Wilson A.C."/>
        </authorList>
    </citation>
    <scope>NUCLEOTIDE SEQUENCE [LARGE SCALE GENOMIC DNA]</scope>
    <source>
        <strain evidence="11">str. USDA (Myzus persicae)</strain>
    </source>
</reference>
<dbReference type="PATRIC" id="fig|1009856.3.peg.286"/>
<feature type="transmembrane region" description="Helical" evidence="7">
    <location>
        <begin position="358"/>
        <end position="385"/>
    </location>
</feature>
<dbReference type="Pfam" id="PF02687">
    <property type="entry name" value="FtsX"/>
    <property type="match status" value="1"/>
</dbReference>
<feature type="transmembrane region" description="Helical" evidence="7">
    <location>
        <begin position="310"/>
        <end position="338"/>
    </location>
</feature>
<evidence type="ECO:0000256" key="2">
    <source>
        <dbReference type="ARBA" id="ARBA00005236"/>
    </source>
</evidence>
<keyword evidence="4 7" id="KW-0812">Transmembrane</keyword>
<evidence type="ECO:0000256" key="4">
    <source>
        <dbReference type="ARBA" id="ARBA00022692"/>
    </source>
</evidence>
<gene>
    <name evidence="10" type="primary">ycfu</name>
    <name evidence="10" type="ORF">BUMPUSDA_CDS00302</name>
</gene>
<dbReference type="HOGENOM" id="CLU_000604_8_1_6"/>
<name>W0P3R1_BUCMP</name>
<evidence type="ECO:0000256" key="3">
    <source>
        <dbReference type="ARBA" id="ARBA00022475"/>
    </source>
</evidence>
<dbReference type="EMBL" id="CP002697">
    <property type="protein sequence ID" value="AHG60087.1"/>
    <property type="molecule type" value="Genomic_DNA"/>
</dbReference>
<sequence length="399" mass="46755">MYHPIFIFIGLRYLWNSNLKKFKKFIIFLSIITITISISFLIIITAIINGVQENFKKNILSFIPHLVITNKDQYINKLEFPKNILKLNNIEKISPFIKKDIFIKSKYDITVAEIVGVNINNDKNIKNYNIKNISKILQPKKYNAIIGKELAKKLHVNIGDTIQLILLFDTTSPLTRKNIKTHTFKITSIFSTNNEVDYYQILIDQKDSKNFLNYSKNYVTGWRIWLKNPLFLEINKIKKLINPLILFDWKSKKGELFKAIQIEKYIMFFLFFLFLLVAFLNIFITFIIYTIEKQNTIAILKSQGLLDWKIILIFVTLGLITATIGSILGTVISISLILEKNFLNFLIHFFFNTNNISMIIIPYHVFFINITVILLAILSTLYPAWYSIKLKPYRILSHE</sequence>
<keyword evidence="6 7" id="KW-0472">Membrane</keyword>
<dbReference type="InterPro" id="IPR003838">
    <property type="entry name" value="ABC3_permease_C"/>
</dbReference>
<dbReference type="AlphaFoldDB" id="W0P3R1"/>
<accession>W0P3R1</accession>
<evidence type="ECO:0000259" key="9">
    <source>
        <dbReference type="Pfam" id="PF12704"/>
    </source>
</evidence>
<keyword evidence="3" id="KW-1003">Cell membrane</keyword>
<dbReference type="InterPro" id="IPR051447">
    <property type="entry name" value="Lipoprotein-release_system"/>
</dbReference>
<feature type="domain" description="MacB-like periplasmic core" evidence="9">
    <location>
        <begin position="28"/>
        <end position="192"/>
    </location>
</feature>
<feature type="domain" description="ABC3 transporter permease C-terminal" evidence="8">
    <location>
        <begin position="268"/>
        <end position="392"/>
    </location>
</feature>
<dbReference type="InterPro" id="IPR025857">
    <property type="entry name" value="MacB_PCD"/>
</dbReference>
<evidence type="ECO:0000256" key="5">
    <source>
        <dbReference type="ARBA" id="ARBA00022989"/>
    </source>
</evidence>
<dbReference type="GO" id="GO:0098797">
    <property type="term" value="C:plasma membrane protein complex"/>
    <property type="evidence" value="ECO:0007669"/>
    <property type="project" value="TreeGrafter"/>
</dbReference>
<evidence type="ECO:0000256" key="1">
    <source>
        <dbReference type="ARBA" id="ARBA00004651"/>
    </source>
</evidence>
<evidence type="ECO:0000256" key="6">
    <source>
        <dbReference type="ARBA" id="ARBA00023136"/>
    </source>
</evidence>
<feature type="transmembrane region" description="Helical" evidence="7">
    <location>
        <begin position="25"/>
        <end position="48"/>
    </location>
</feature>
<organism evidence="10 11">
    <name type="scientific">Buchnera aphidicola str. USDA</name>
    <name type="common">Myzus persicae</name>
    <dbReference type="NCBI Taxonomy" id="1009856"/>
    <lineage>
        <taxon>Bacteria</taxon>
        <taxon>Pseudomonadati</taxon>
        <taxon>Pseudomonadota</taxon>
        <taxon>Gammaproteobacteria</taxon>
        <taxon>Enterobacterales</taxon>
        <taxon>Erwiniaceae</taxon>
        <taxon>Buchnera</taxon>
    </lineage>
</organism>
<comment type="similarity">
    <text evidence="2">Belongs to the ABC-4 integral membrane protein family. LolC/E subfamily.</text>
</comment>
<dbReference type="Pfam" id="PF12704">
    <property type="entry name" value="MacB_PCD"/>
    <property type="match status" value="1"/>
</dbReference>
<dbReference type="PANTHER" id="PTHR30489:SF0">
    <property type="entry name" value="LIPOPROTEIN-RELEASING SYSTEM TRANSMEMBRANE PROTEIN LOLE"/>
    <property type="match status" value="1"/>
</dbReference>
<comment type="subcellular location">
    <subcellularLocation>
        <location evidence="1">Cell membrane</location>
        <topology evidence="1">Multi-pass membrane protein</topology>
    </subcellularLocation>
</comment>
<dbReference type="PANTHER" id="PTHR30489">
    <property type="entry name" value="LIPOPROTEIN-RELEASING SYSTEM TRANSMEMBRANE PROTEIN LOLE"/>
    <property type="match status" value="1"/>
</dbReference>
<evidence type="ECO:0000259" key="8">
    <source>
        <dbReference type="Pfam" id="PF02687"/>
    </source>
</evidence>
<dbReference type="RefSeq" id="WP_025368933.1">
    <property type="nucleotide sequence ID" value="NZ_CP002697.1"/>
</dbReference>
<dbReference type="GO" id="GO:0044874">
    <property type="term" value="P:lipoprotein localization to outer membrane"/>
    <property type="evidence" value="ECO:0007669"/>
    <property type="project" value="TreeGrafter"/>
</dbReference>
<dbReference type="KEGG" id="bapu:BUMPUSDA_CDS00302"/>
<feature type="transmembrane region" description="Helical" evidence="7">
    <location>
        <begin position="265"/>
        <end position="289"/>
    </location>
</feature>